<dbReference type="Pfam" id="PF00768">
    <property type="entry name" value="Peptidase_S11"/>
    <property type="match status" value="1"/>
</dbReference>
<dbReference type="EC" id="3.4.16.4" evidence="4"/>
<dbReference type="SMART" id="SM00936">
    <property type="entry name" value="PBP5_C"/>
    <property type="match status" value="1"/>
</dbReference>
<feature type="chain" id="PRO_5045750490" description="serine-type D-Ala-D-Ala carboxypeptidase" evidence="14">
    <location>
        <begin position="33"/>
        <end position="412"/>
    </location>
</feature>
<dbReference type="PANTHER" id="PTHR21581">
    <property type="entry name" value="D-ALANYL-D-ALANINE CARBOXYPEPTIDASE"/>
    <property type="match status" value="1"/>
</dbReference>
<sequence length="412" mass="44285">MLTRRFRTACLAVPAMLALALGGILDASPARAQNFQTAAPHAILVDAESGSVLFEKAADELFSPASMAKLMTAEIVFGALKEGRLTMDTEFTVTEDAWRRGGAGGGGSSMFAQVNSRIKLSDLLRGLVVQSGNDAAITIAENMAGTEEAFANIMNRRAKEIGMTRSTFRNATGYSAPDQKVTARDMARIAQHLIDTYPEYYKIYSEREFTWNKIKQQNRNPLLTLDIGADGLKTGYLEESGYALTGSAVQNGQRLIMVVSGLKTARDRAAETRKLMEWGFRAFEPRQVFAQGETVAEVSVFGGVKGSVPVVANKPVRLLLPRGSSEKVSARVVYQGPLAAPVEPGREVARLRVTRGDTLALEQPLYAGEAVAEGTLTQRALDAAMEVGTDLIRRAFDKAKGGSQAGTANGNS</sequence>
<name>A0ABQ4UW60_9HYPH</name>
<comment type="catalytic activity">
    <reaction evidence="12">
        <text>Preferential cleavage: (Ac)2-L-Lys-D-Ala-|-D-Ala. Also transpeptidation of peptidyl-alanyl moieties that are N-acyl substituents of D-alanine.</text>
        <dbReference type="EC" id="3.4.16.4"/>
    </reaction>
</comment>
<dbReference type="Gene3D" id="3.40.710.10">
    <property type="entry name" value="DD-peptidase/beta-lactamase superfamily"/>
    <property type="match status" value="1"/>
</dbReference>
<feature type="signal peptide" evidence="14">
    <location>
        <begin position="1"/>
        <end position="32"/>
    </location>
</feature>
<keyword evidence="7 14" id="KW-0732">Signal</keyword>
<dbReference type="InterPro" id="IPR015956">
    <property type="entry name" value="Peniciliin-bd_prot_C_sf"/>
</dbReference>
<evidence type="ECO:0000256" key="7">
    <source>
        <dbReference type="ARBA" id="ARBA00022729"/>
    </source>
</evidence>
<dbReference type="InterPro" id="IPR001967">
    <property type="entry name" value="Peptidase_S11_N"/>
</dbReference>
<evidence type="ECO:0000256" key="10">
    <source>
        <dbReference type="ARBA" id="ARBA00022984"/>
    </source>
</evidence>
<dbReference type="InterPro" id="IPR018044">
    <property type="entry name" value="Peptidase_S11"/>
</dbReference>
<feature type="domain" description="Peptidase S11 D-Ala-D-Ala carboxypeptidase A C-terminal" evidence="15">
    <location>
        <begin position="283"/>
        <end position="373"/>
    </location>
</feature>
<organism evidence="16 17">
    <name type="scientific">Methylorubrum suomiense</name>
    <dbReference type="NCBI Taxonomy" id="144191"/>
    <lineage>
        <taxon>Bacteria</taxon>
        <taxon>Pseudomonadati</taxon>
        <taxon>Pseudomonadota</taxon>
        <taxon>Alphaproteobacteria</taxon>
        <taxon>Hyphomicrobiales</taxon>
        <taxon>Methylobacteriaceae</taxon>
        <taxon>Methylorubrum</taxon>
    </lineage>
</organism>
<evidence type="ECO:0000256" key="11">
    <source>
        <dbReference type="ARBA" id="ARBA00023316"/>
    </source>
</evidence>
<dbReference type="InterPro" id="IPR012907">
    <property type="entry name" value="Peptidase_S11_C"/>
</dbReference>
<keyword evidence="9" id="KW-0133">Cell shape</keyword>
<comment type="caution">
    <text evidence="16">The sequence shown here is derived from an EMBL/GenBank/DDBJ whole genome shotgun (WGS) entry which is preliminary data.</text>
</comment>
<dbReference type="InterPro" id="IPR012338">
    <property type="entry name" value="Beta-lactam/transpept-like"/>
</dbReference>
<evidence type="ECO:0000256" key="14">
    <source>
        <dbReference type="SAM" id="SignalP"/>
    </source>
</evidence>
<dbReference type="InterPro" id="IPR037167">
    <property type="entry name" value="Peptidase_S11_C_sf"/>
</dbReference>
<comment type="similarity">
    <text evidence="3 13">Belongs to the peptidase S11 family.</text>
</comment>
<evidence type="ECO:0000256" key="9">
    <source>
        <dbReference type="ARBA" id="ARBA00022960"/>
    </source>
</evidence>
<evidence type="ECO:0000256" key="2">
    <source>
        <dbReference type="ARBA" id="ARBA00004752"/>
    </source>
</evidence>
<dbReference type="SUPFAM" id="SSF56601">
    <property type="entry name" value="beta-lactamase/transpeptidase-like"/>
    <property type="match status" value="1"/>
</dbReference>
<evidence type="ECO:0000256" key="13">
    <source>
        <dbReference type="RuleBase" id="RU004016"/>
    </source>
</evidence>
<evidence type="ECO:0000313" key="17">
    <source>
        <dbReference type="Proteomes" id="UP001055093"/>
    </source>
</evidence>
<evidence type="ECO:0000256" key="1">
    <source>
        <dbReference type="ARBA" id="ARBA00003217"/>
    </source>
</evidence>
<protein>
    <recommendedName>
        <fullName evidence="4">serine-type D-Ala-D-Ala carboxypeptidase</fullName>
        <ecNumber evidence="4">3.4.16.4</ecNumber>
    </recommendedName>
</protein>
<evidence type="ECO:0000256" key="6">
    <source>
        <dbReference type="ARBA" id="ARBA00022670"/>
    </source>
</evidence>
<dbReference type="RefSeq" id="WP_171015459.1">
    <property type="nucleotide sequence ID" value="NZ_BPRE01000008.1"/>
</dbReference>
<evidence type="ECO:0000256" key="12">
    <source>
        <dbReference type="ARBA" id="ARBA00034000"/>
    </source>
</evidence>
<dbReference type="SUPFAM" id="SSF69189">
    <property type="entry name" value="Penicillin-binding protein associated domain"/>
    <property type="match status" value="1"/>
</dbReference>
<keyword evidence="10" id="KW-0573">Peptidoglycan synthesis</keyword>
<comment type="pathway">
    <text evidence="2">Cell wall biogenesis; peptidoglycan biosynthesis.</text>
</comment>
<proteinExistence type="inferred from homology"/>
<keyword evidence="11" id="KW-0961">Cell wall biogenesis/degradation</keyword>
<reference evidence="16" key="2">
    <citation type="submission" date="2021-08" db="EMBL/GenBank/DDBJ databases">
        <authorList>
            <person name="Tani A."/>
            <person name="Ola A."/>
            <person name="Ogura Y."/>
            <person name="Katsura K."/>
            <person name="Hayashi T."/>
        </authorList>
    </citation>
    <scope>NUCLEOTIDE SEQUENCE</scope>
    <source>
        <strain evidence="16">DSM 14458</strain>
    </source>
</reference>
<evidence type="ECO:0000259" key="15">
    <source>
        <dbReference type="SMART" id="SM00936"/>
    </source>
</evidence>
<dbReference type="Pfam" id="PF07943">
    <property type="entry name" value="PBP5_C"/>
    <property type="match status" value="1"/>
</dbReference>
<evidence type="ECO:0000256" key="5">
    <source>
        <dbReference type="ARBA" id="ARBA00022645"/>
    </source>
</evidence>
<accession>A0ABQ4UW60</accession>
<dbReference type="Proteomes" id="UP001055093">
    <property type="component" value="Unassembled WGS sequence"/>
</dbReference>
<reference evidence="16" key="1">
    <citation type="journal article" date="2021" name="Front. Microbiol.">
        <title>Comprehensive Comparative Genomics and Phenotyping of Methylobacterium Species.</title>
        <authorList>
            <person name="Alessa O."/>
            <person name="Ogura Y."/>
            <person name="Fujitani Y."/>
            <person name="Takami H."/>
            <person name="Hayashi T."/>
            <person name="Sahin N."/>
            <person name="Tani A."/>
        </authorList>
    </citation>
    <scope>NUCLEOTIDE SEQUENCE</scope>
    <source>
        <strain evidence="16">DSM 14458</strain>
    </source>
</reference>
<dbReference type="PRINTS" id="PR00725">
    <property type="entry name" value="DADACBPTASE1"/>
</dbReference>
<dbReference type="Gene3D" id="2.60.410.10">
    <property type="entry name" value="D-Ala-D-Ala carboxypeptidase, C-terminal domain"/>
    <property type="match status" value="1"/>
</dbReference>
<evidence type="ECO:0000256" key="4">
    <source>
        <dbReference type="ARBA" id="ARBA00012448"/>
    </source>
</evidence>
<keyword evidence="8" id="KW-0378">Hydrolase</keyword>
<keyword evidence="5 16" id="KW-0121">Carboxypeptidase</keyword>
<evidence type="ECO:0000256" key="3">
    <source>
        <dbReference type="ARBA" id="ARBA00007164"/>
    </source>
</evidence>
<dbReference type="EMBL" id="BPRE01000008">
    <property type="protein sequence ID" value="GJE76371.1"/>
    <property type="molecule type" value="Genomic_DNA"/>
</dbReference>
<evidence type="ECO:0000256" key="8">
    <source>
        <dbReference type="ARBA" id="ARBA00022801"/>
    </source>
</evidence>
<gene>
    <name evidence="16" type="primary">dacC</name>
    <name evidence="16" type="ORF">BGCPKDLD_2963</name>
</gene>
<dbReference type="GO" id="GO:0004180">
    <property type="term" value="F:carboxypeptidase activity"/>
    <property type="evidence" value="ECO:0007669"/>
    <property type="project" value="UniProtKB-KW"/>
</dbReference>
<evidence type="ECO:0000313" key="16">
    <source>
        <dbReference type="EMBL" id="GJE76371.1"/>
    </source>
</evidence>
<comment type="function">
    <text evidence="1">Removes C-terminal D-alanyl residues from sugar-peptide cell wall precursors.</text>
</comment>
<keyword evidence="6" id="KW-0645">Protease</keyword>
<dbReference type="PANTHER" id="PTHR21581:SF6">
    <property type="entry name" value="TRAFFICKING PROTEIN PARTICLE COMPLEX SUBUNIT 12"/>
    <property type="match status" value="1"/>
</dbReference>
<keyword evidence="17" id="KW-1185">Reference proteome</keyword>